<evidence type="ECO:0000256" key="2">
    <source>
        <dbReference type="ARBA" id="ARBA00023002"/>
    </source>
</evidence>
<dbReference type="GO" id="GO:0009507">
    <property type="term" value="C:chloroplast"/>
    <property type="evidence" value="ECO:0007669"/>
    <property type="project" value="TreeGrafter"/>
</dbReference>
<feature type="binding site" description="axial binding residue" evidence="3">
    <location>
        <position position="204"/>
    </location>
    <ligand>
        <name>heme</name>
        <dbReference type="ChEBI" id="CHEBI:30413"/>
    </ligand>
    <ligandPart>
        <name>Fe</name>
        <dbReference type="ChEBI" id="CHEBI:18248"/>
    </ligandPart>
</feature>
<evidence type="ECO:0000256" key="3">
    <source>
        <dbReference type="PIRSR" id="PIRSR602401-1"/>
    </source>
</evidence>
<reference evidence="5 6" key="1">
    <citation type="submission" date="2018-04" db="EMBL/GenBank/DDBJ databases">
        <authorList>
            <person name="Vogel A."/>
        </authorList>
    </citation>
    <scope>NUCLEOTIDE SEQUENCE [LARGE SCALE GENOMIC DNA]</scope>
</reference>
<dbReference type="InterPro" id="IPR050196">
    <property type="entry name" value="Cytochrome_P450_Monoox"/>
</dbReference>
<dbReference type="PANTHER" id="PTHR24291:SF134">
    <property type="entry name" value="CAROTENE EPSILON-MONOOXYGENASE, CHLOROPLASTIC"/>
    <property type="match status" value="1"/>
</dbReference>
<evidence type="ECO:0000256" key="1">
    <source>
        <dbReference type="ARBA" id="ARBA00010617"/>
    </source>
</evidence>
<dbReference type="Pfam" id="PF00067">
    <property type="entry name" value="p450"/>
    <property type="match status" value="1"/>
</dbReference>
<keyword evidence="6" id="KW-1185">Reference proteome</keyword>
<comment type="similarity">
    <text evidence="1 4">Belongs to the cytochrome P450 family.</text>
</comment>
<dbReference type="GO" id="GO:0020037">
    <property type="term" value="F:heme binding"/>
    <property type="evidence" value="ECO:0007669"/>
    <property type="project" value="InterPro"/>
</dbReference>
<gene>
    <name evidence="5" type="ORF">CCAM_LOCUS16818</name>
</gene>
<dbReference type="GO" id="GO:0004497">
    <property type="term" value="F:monooxygenase activity"/>
    <property type="evidence" value="ECO:0007669"/>
    <property type="project" value="UniProtKB-KW"/>
</dbReference>
<keyword evidence="3 4" id="KW-0479">Metal-binding</keyword>
<keyword evidence="3 4" id="KW-0408">Iron</keyword>
<keyword evidence="2 4" id="KW-0560">Oxidoreductase</keyword>
<organism evidence="5 6">
    <name type="scientific">Cuscuta campestris</name>
    <dbReference type="NCBI Taxonomy" id="132261"/>
    <lineage>
        <taxon>Eukaryota</taxon>
        <taxon>Viridiplantae</taxon>
        <taxon>Streptophyta</taxon>
        <taxon>Embryophyta</taxon>
        <taxon>Tracheophyta</taxon>
        <taxon>Spermatophyta</taxon>
        <taxon>Magnoliopsida</taxon>
        <taxon>eudicotyledons</taxon>
        <taxon>Gunneridae</taxon>
        <taxon>Pentapetalae</taxon>
        <taxon>asterids</taxon>
        <taxon>lamiids</taxon>
        <taxon>Solanales</taxon>
        <taxon>Convolvulaceae</taxon>
        <taxon>Cuscuteae</taxon>
        <taxon>Cuscuta</taxon>
        <taxon>Cuscuta subgen. Grammica</taxon>
        <taxon>Cuscuta sect. Cleistogrammica</taxon>
    </lineage>
</organism>
<name>A0A484LF36_9ASTE</name>
<dbReference type="OrthoDB" id="1470350at2759"/>
<dbReference type="PRINTS" id="PR00385">
    <property type="entry name" value="P450"/>
</dbReference>
<dbReference type="PRINTS" id="PR00463">
    <property type="entry name" value="EP450I"/>
</dbReference>
<dbReference type="PROSITE" id="PS00086">
    <property type="entry name" value="CYTOCHROME_P450"/>
    <property type="match status" value="1"/>
</dbReference>
<dbReference type="InterPro" id="IPR017972">
    <property type="entry name" value="Cyt_P450_CS"/>
</dbReference>
<dbReference type="InterPro" id="IPR001128">
    <property type="entry name" value="Cyt_P450"/>
</dbReference>
<dbReference type="InterPro" id="IPR036396">
    <property type="entry name" value="Cyt_P450_sf"/>
</dbReference>
<dbReference type="SUPFAM" id="SSF48264">
    <property type="entry name" value="Cytochrome P450"/>
    <property type="match status" value="1"/>
</dbReference>
<dbReference type="PANTHER" id="PTHR24291">
    <property type="entry name" value="CYTOCHROME P450 FAMILY 4"/>
    <property type="match status" value="1"/>
</dbReference>
<protein>
    <submittedName>
        <fullName evidence="5">Uncharacterized protein</fullName>
    </submittedName>
</protein>
<dbReference type="GO" id="GO:0016117">
    <property type="term" value="P:carotenoid biosynthetic process"/>
    <property type="evidence" value="ECO:0007669"/>
    <property type="project" value="TreeGrafter"/>
</dbReference>
<evidence type="ECO:0000313" key="6">
    <source>
        <dbReference type="Proteomes" id="UP000595140"/>
    </source>
</evidence>
<dbReference type="EMBL" id="OOIL02001415">
    <property type="protein sequence ID" value="VFQ75042.1"/>
    <property type="molecule type" value="Genomic_DNA"/>
</dbReference>
<dbReference type="GO" id="GO:0016705">
    <property type="term" value="F:oxidoreductase activity, acting on paired donors, with incorporation or reduction of molecular oxygen"/>
    <property type="evidence" value="ECO:0007669"/>
    <property type="project" value="InterPro"/>
</dbReference>
<dbReference type="GO" id="GO:0005506">
    <property type="term" value="F:iron ion binding"/>
    <property type="evidence" value="ECO:0007669"/>
    <property type="project" value="InterPro"/>
</dbReference>
<dbReference type="InterPro" id="IPR002401">
    <property type="entry name" value="Cyt_P450_E_grp-I"/>
</dbReference>
<keyword evidence="3 4" id="KW-0349">Heme</keyword>
<dbReference type="Gene3D" id="1.10.630.10">
    <property type="entry name" value="Cytochrome P450"/>
    <property type="match status" value="1"/>
</dbReference>
<comment type="cofactor">
    <cofactor evidence="3">
        <name>heme</name>
        <dbReference type="ChEBI" id="CHEBI:30413"/>
    </cofactor>
</comment>
<proteinExistence type="inferred from homology"/>
<evidence type="ECO:0000313" key="5">
    <source>
        <dbReference type="EMBL" id="VFQ75042.1"/>
    </source>
</evidence>
<evidence type="ECO:0000256" key="4">
    <source>
        <dbReference type="RuleBase" id="RU000461"/>
    </source>
</evidence>
<keyword evidence="4" id="KW-0503">Monooxygenase</keyword>
<sequence>MLIRQTVEELIAKCKEMVETEGENITEDEYVNTTDPSILRFLLASREEVSSVQLRDDLLSMLVAGHETTGSVLTWTLYLLSKDPSSLRKAREEVDQVLGGINPTYEDIKNLKFLTRCIMESLRLYPHPPVLLRRAQVADILPGNYKIDAGQDIMISVYNIHHSTKVWERAEDFLPERFGLEDPIPNETNTDFRFIPFSGGPRKCVGDQFALLEATVSLAIFLQNMNFELIPNQNINMTTGATIHTTNGLFMKVSQRQKQAALA</sequence>
<dbReference type="Proteomes" id="UP000595140">
    <property type="component" value="Unassembled WGS sequence"/>
</dbReference>
<dbReference type="AlphaFoldDB" id="A0A484LF36"/>
<accession>A0A484LF36</accession>